<keyword evidence="4 11" id="KW-0347">Helicase</keyword>
<dbReference type="HOGENOM" id="CLU_004585_6_3_14"/>
<dbReference type="AlphaFoldDB" id="F0V3C2"/>
<evidence type="ECO:0000259" key="12">
    <source>
        <dbReference type="PROSITE" id="PS51198"/>
    </source>
</evidence>
<reference evidence="13 14" key="1">
    <citation type="journal article" date="2011" name="J. Bacteriol.">
        <title>Complete genome sequence of the hemotrophic Mycoplasma suis strain KI3806.</title>
        <authorList>
            <person name="Oehlerking J."/>
            <person name="Kube M."/>
            <person name="Felder K.M."/>
            <person name="Matter D."/>
            <person name="Wittenbrink M.M."/>
            <person name="Schwarzenbach S."/>
            <person name="Kramer M.M."/>
            <person name="Hoelzle K."/>
            <person name="Hoelzle L.E."/>
        </authorList>
    </citation>
    <scope>NUCLEOTIDE SEQUENCE [LARGE SCALE GENOMIC DNA]</scope>
    <source>
        <strain evidence="14">KI_3806</strain>
    </source>
</reference>
<protein>
    <recommendedName>
        <fullName evidence="9">DNA 3'-5' helicase</fullName>
        <ecNumber evidence="9">5.6.2.4</ecNumber>
    </recommendedName>
</protein>
<dbReference type="PROSITE" id="PS51198">
    <property type="entry name" value="UVRD_HELICASE_ATP_BIND"/>
    <property type="match status" value="1"/>
</dbReference>
<sequence>MNLEELRENNRKKLQEPNRQQLEIINFNENRNVGIIAGPGSGKTFVIIEKIRFYLSNKIEPRKILLVTYTNRGIIEIKQRINKFVKAKREFEYAGTLHSICKKFLEREFKFELSELLNWKFNKLIIQSMEDKYFFLREEIPKQINEIFLGQGEEESDQSVKISRDIAAEIFEIVLEETENALSRNKIENYLNSGFKLKTEEYQWFSPRLLMKIKRFSFPIEKIQKVLKNVFNNYQKKLDEKKLFDFDDLIIYFHYLVSRNPIKKEIISSKFEKILVDEFQDMNFLQLLIIAEISNNKKNILFVGDPNQAIYGFQGAYPEIFNYFKTNIDLTTIFFNLSQNYRSTKNILDFSHKLITKNDQKGIFNQMFTENESGKKVNLLVNSKRGGLMNRVYSIIKNLEADGVDLNQIAIISRTHMETKYLRRWFMKKGLKFLDFNFSKYIFWNYESYFLICLISLRFSGSSFAIKFILEFYFKKWEIPEYFLQQIEDYSPDVEKALNELTSSNFENKWTSPEDKGSIAKIRKLWRLIKEELRKNKQQGRNEEVDYVNNHFEKIINSQDELKEWIKEHINSPLQKEIQQKKWVCIDNISQFYKVMSFYSNSNVFKLQEIVETLLVYVKHFVSHVTESSYLNFSTVHGAKGCEFDYVFILNLIENKFPKHYAQTQQDLEEERRVLFVGMTRAKKELWLVSDLPTKNLALKGKDLKSFPKVSKFLTELECFRPDNRDIKILTNLTNDIPLEAFYL</sequence>
<dbReference type="Proteomes" id="UP000008645">
    <property type="component" value="Chromosome"/>
</dbReference>
<comment type="catalytic activity">
    <reaction evidence="10">
        <text>ATP + H2O = ADP + phosphate + H(+)</text>
        <dbReference type="Rhea" id="RHEA:13065"/>
        <dbReference type="ChEBI" id="CHEBI:15377"/>
        <dbReference type="ChEBI" id="CHEBI:15378"/>
        <dbReference type="ChEBI" id="CHEBI:30616"/>
        <dbReference type="ChEBI" id="CHEBI:43474"/>
        <dbReference type="ChEBI" id="CHEBI:456216"/>
        <dbReference type="EC" id="5.6.2.4"/>
    </reaction>
</comment>
<dbReference type="InterPro" id="IPR014016">
    <property type="entry name" value="UvrD-like_ATP-bd"/>
</dbReference>
<dbReference type="PANTHER" id="PTHR11070">
    <property type="entry name" value="UVRD / RECB / PCRA DNA HELICASE FAMILY MEMBER"/>
    <property type="match status" value="1"/>
</dbReference>
<dbReference type="EMBL" id="FQ790233">
    <property type="protein sequence ID" value="CBZ40344.1"/>
    <property type="molecule type" value="Genomic_DNA"/>
</dbReference>
<dbReference type="InterPro" id="IPR013986">
    <property type="entry name" value="DExx_box_DNA_helicase_dom_sf"/>
</dbReference>
<feature type="binding site" evidence="11">
    <location>
        <begin position="37"/>
        <end position="44"/>
    </location>
    <ligand>
        <name>ATP</name>
        <dbReference type="ChEBI" id="CHEBI:30616"/>
    </ligand>
</feature>
<evidence type="ECO:0000256" key="10">
    <source>
        <dbReference type="ARBA" id="ARBA00048988"/>
    </source>
</evidence>
<dbReference type="Gene3D" id="1.10.486.10">
    <property type="entry name" value="PCRA, domain 4"/>
    <property type="match status" value="1"/>
</dbReference>
<organism evidence="13 14">
    <name type="scientific">Mycoplasma suis (strain KI_3806)</name>
    <dbReference type="NCBI Taxonomy" id="708248"/>
    <lineage>
        <taxon>Bacteria</taxon>
        <taxon>Bacillati</taxon>
        <taxon>Mycoplasmatota</taxon>
        <taxon>Mollicutes</taxon>
        <taxon>Mycoplasmataceae</taxon>
        <taxon>Mycoplasma</taxon>
    </lineage>
</organism>
<dbReference type="Gene3D" id="1.10.10.160">
    <property type="match status" value="1"/>
</dbReference>
<evidence type="ECO:0000256" key="8">
    <source>
        <dbReference type="ARBA" id="ARBA00034617"/>
    </source>
</evidence>
<dbReference type="OrthoDB" id="9810135at2"/>
<evidence type="ECO:0000256" key="3">
    <source>
        <dbReference type="ARBA" id="ARBA00022801"/>
    </source>
</evidence>
<evidence type="ECO:0000256" key="2">
    <source>
        <dbReference type="ARBA" id="ARBA00022741"/>
    </source>
</evidence>
<dbReference type="InterPro" id="IPR000212">
    <property type="entry name" value="DNA_helicase_UvrD/REP"/>
</dbReference>
<evidence type="ECO:0000256" key="5">
    <source>
        <dbReference type="ARBA" id="ARBA00022840"/>
    </source>
</evidence>
<dbReference type="SUPFAM" id="SSF52540">
    <property type="entry name" value="P-loop containing nucleoside triphosphate hydrolases"/>
    <property type="match status" value="1"/>
</dbReference>
<dbReference type="InterPro" id="IPR027417">
    <property type="entry name" value="P-loop_NTPase"/>
</dbReference>
<dbReference type="Gene3D" id="3.40.50.300">
    <property type="entry name" value="P-loop containing nucleotide triphosphate hydrolases"/>
    <property type="match status" value="2"/>
</dbReference>
<keyword evidence="3 11" id="KW-0378">Hydrolase</keyword>
<dbReference type="KEGG" id="msk:MSUIS_02510"/>
<dbReference type="GO" id="GO:0005524">
    <property type="term" value="F:ATP binding"/>
    <property type="evidence" value="ECO:0007669"/>
    <property type="project" value="UniProtKB-UniRule"/>
</dbReference>
<proteinExistence type="inferred from homology"/>
<evidence type="ECO:0000256" key="7">
    <source>
        <dbReference type="ARBA" id="ARBA00023235"/>
    </source>
</evidence>
<accession>F0V3C2</accession>
<gene>
    <name evidence="13" type="primary">UvrD</name>
    <name evidence="13" type="ORF">MSUIS_02510</name>
</gene>
<dbReference type="GO" id="GO:0043138">
    <property type="term" value="F:3'-5' DNA helicase activity"/>
    <property type="evidence" value="ECO:0007669"/>
    <property type="project" value="UniProtKB-EC"/>
</dbReference>
<keyword evidence="7" id="KW-0413">Isomerase</keyword>
<evidence type="ECO:0000256" key="6">
    <source>
        <dbReference type="ARBA" id="ARBA00023125"/>
    </source>
</evidence>
<dbReference type="EC" id="5.6.2.4" evidence="9"/>
<dbReference type="CDD" id="cd17932">
    <property type="entry name" value="DEXQc_UvrD"/>
    <property type="match status" value="1"/>
</dbReference>
<evidence type="ECO:0000256" key="1">
    <source>
        <dbReference type="ARBA" id="ARBA00009922"/>
    </source>
</evidence>
<comment type="catalytic activity">
    <reaction evidence="8">
        <text>Couples ATP hydrolysis with the unwinding of duplex DNA by translocating in the 3'-5' direction.</text>
        <dbReference type="EC" id="5.6.2.4"/>
    </reaction>
</comment>
<keyword evidence="6" id="KW-0238">DNA-binding</keyword>
<evidence type="ECO:0000256" key="11">
    <source>
        <dbReference type="PROSITE-ProRule" id="PRU00560"/>
    </source>
</evidence>
<comment type="similarity">
    <text evidence="1">Belongs to the helicase family. UvrD subfamily.</text>
</comment>
<dbReference type="PANTHER" id="PTHR11070:SF2">
    <property type="entry name" value="ATP-DEPENDENT DNA HELICASE SRS2"/>
    <property type="match status" value="1"/>
</dbReference>
<evidence type="ECO:0000256" key="4">
    <source>
        <dbReference type="ARBA" id="ARBA00022806"/>
    </source>
</evidence>
<dbReference type="GO" id="GO:0016887">
    <property type="term" value="F:ATP hydrolysis activity"/>
    <property type="evidence" value="ECO:0007669"/>
    <property type="project" value="RHEA"/>
</dbReference>
<feature type="domain" description="UvrD-like helicase ATP-binding" evidence="12">
    <location>
        <begin position="16"/>
        <end position="344"/>
    </location>
</feature>
<name>F0V3C2_MYCS3</name>
<dbReference type="Pfam" id="PF00580">
    <property type="entry name" value="UvrD-helicase"/>
    <property type="match status" value="1"/>
</dbReference>
<dbReference type="InterPro" id="IPR014017">
    <property type="entry name" value="DNA_helicase_UvrD-like_C"/>
</dbReference>
<keyword evidence="2 11" id="KW-0547">Nucleotide-binding</keyword>
<dbReference type="RefSeq" id="WP_013608951.1">
    <property type="nucleotide sequence ID" value="NC_015153.1"/>
</dbReference>
<dbReference type="GO" id="GO:0000725">
    <property type="term" value="P:recombinational repair"/>
    <property type="evidence" value="ECO:0007669"/>
    <property type="project" value="TreeGrafter"/>
</dbReference>
<evidence type="ECO:0000313" key="14">
    <source>
        <dbReference type="Proteomes" id="UP000008645"/>
    </source>
</evidence>
<evidence type="ECO:0000313" key="13">
    <source>
        <dbReference type="EMBL" id="CBZ40344.1"/>
    </source>
</evidence>
<keyword evidence="5 11" id="KW-0067">ATP-binding</keyword>
<dbReference type="GO" id="GO:0003677">
    <property type="term" value="F:DNA binding"/>
    <property type="evidence" value="ECO:0007669"/>
    <property type="project" value="UniProtKB-KW"/>
</dbReference>
<dbReference type="Pfam" id="PF13361">
    <property type="entry name" value="UvrD_C"/>
    <property type="match status" value="1"/>
</dbReference>
<evidence type="ECO:0000256" key="9">
    <source>
        <dbReference type="ARBA" id="ARBA00034808"/>
    </source>
</evidence>